<sequence>MTHGSVDQTNIFAGRHIRHIQAKWDRLTISDLAQIKTKAQLIARLEEQYGMSHEVAAQDVEIWGSDRRL</sequence>
<proteinExistence type="predicted"/>
<keyword evidence="2" id="KW-1185">Reference proteome</keyword>
<dbReference type="EMBL" id="JAEQMY010000039">
    <property type="protein sequence ID" value="MBL0406363.1"/>
    <property type="molecule type" value="Genomic_DNA"/>
</dbReference>
<protein>
    <recommendedName>
        <fullName evidence="3">CsbD family protein</fullName>
    </recommendedName>
</protein>
<name>A0A937CY11_9HYPH</name>
<evidence type="ECO:0008006" key="3">
    <source>
        <dbReference type="Google" id="ProtNLM"/>
    </source>
</evidence>
<dbReference type="RefSeq" id="WP_202063238.1">
    <property type="nucleotide sequence ID" value="NZ_JAEQMY010000039.1"/>
</dbReference>
<accession>A0A937CY11</accession>
<evidence type="ECO:0000313" key="1">
    <source>
        <dbReference type="EMBL" id="MBL0406363.1"/>
    </source>
</evidence>
<reference evidence="1" key="1">
    <citation type="submission" date="2021-01" db="EMBL/GenBank/DDBJ databases">
        <title>Microvirga sp.</title>
        <authorList>
            <person name="Kim M.K."/>
        </authorList>
    </citation>
    <scope>NUCLEOTIDE SEQUENCE</scope>
    <source>
        <strain evidence="1">5420S-16</strain>
    </source>
</reference>
<dbReference type="Proteomes" id="UP000605848">
    <property type="component" value="Unassembled WGS sequence"/>
</dbReference>
<dbReference type="Gene3D" id="1.10.1470.10">
    <property type="entry name" value="YjbJ"/>
    <property type="match status" value="1"/>
</dbReference>
<organism evidence="1 2">
    <name type="scientific">Microvirga aerilata</name>
    <dbReference type="NCBI Taxonomy" id="670292"/>
    <lineage>
        <taxon>Bacteria</taxon>
        <taxon>Pseudomonadati</taxon>
        <taxon>Pseudomonadota</taxon>
        <taxon>Alphaproteobacteria</taxon>
        <taxon>Hyphomicrobiales</taxon>
        <taxon>Methylobacteriaceae</taxon>
        <taxon>Microvirga</taxon>
    </lineage>
</organism>
<comment type="caution">
    <text evidence="1">The sequence shown here is derived from an EMBL/GenBank/DDBJ whole genome shotgun (WGS) entry which is preliminary data.</text>
</comment>
<gene>
    <name evidence="1" type="ORF">JKG68_20600</name>
</gene>
<dbReference type="InterPro" id="IPR036629">
    <property type="entry name" value="YjbJ_sf"/>
</dbReference>
<evidence type="ECO:0000313" key="2">
    <source>
        <dbReference type="Proteomes" id="UP000605848"/>
    </source>
</evidence>
<dbReference type="AlphaFoldDB" id="A0A937CY11"/>